<feature type="chain" id="PRO_5007995362" evidence="1">
    <location>
        <begin position="23"/>
        <end position="110"/>
    </location>
</feature>
<evidence type="ECO:0000256" key="1">
    <source>
        <dbReference type="SAM" id="SignalP"/>
    </source>
</evidence>
<dbReference type="EMBL" id="LFZN01000003">
    <property type="protein sequence ID" value="KXT07242.1"/>
    <property type="molecule type" value="Genomic_DNA"/>
</dbReference>
<keyword evidence="3" id="KW-1185">Reference proteome</keyword>
<comment type="caution">
    <text evidence="2">The sequence shown here is derived from an EMBL/GenBank/DDBJ whole genome shotgun (WGS) entry which is preliminary data.</text>
</comment>
<accession>A0A139HY20</accession>
<dbReference type="EMBL" id="LFZN01000003">
    <property type="protein sequence ID" value="KXT07241.1"/>
    <property type="molecule type" value="Genomic_DNA"/>
</dbReference>
<dbReference type="AlphaFoldDB" id="A0A139HY20"/>
<evidence type="ECO:0000313" key="2">
    <source>
        <dbReference type="EMBL" id="KXT07242.1"/>
    </source>
</evidence>
<keyword evidence="1" id="KW-0732">Signal</keyword>
<proteinExistence type="predicted"/>
<evidence type="ECO:0000313" key="3">
    <source>
        <dbReference type="Proteomes" id="UP000070133"/>
    </source>
</evidence>
<sequence>MRFNVCSALLFTVITLLNLALAARIPSPSTREISCRQAQHFLQYSVNPIGIPYTPYTGDGSVAAGWPAMPFQQLWFIKSTAQNFTKLRQRRIRDWLVAGSHTSSLDQHRR</sequence>
<dbReference type="OrthoDB" id="1193027at2759"/>
<dbReference type="Proteomes" id="UP000070133">
    <property type="component" value="Unassembled WGS sequence"/>
</dbReference>
<feature type="signal peptide" evidence="1">
    <location>
        <begin position="1"/>
        <end position="22"/>
    </location>
</feature>
<name>A0A139HY20_9PEZI</name>
<protein>
    <submittedName>
        <fullName evidence="2">Uncharacterized protein</fullName>
    </submittedName>
</protein>
<reference evidence="2 3" key="1">
    <citation type="submission" date="2015-07" db="EMBL/GenBank/DDBJ databases">
        <title>Comparative genomics of the Sigatoka disease complex on banana suggests a link between parallel evolutionary changes in Pseudocercospora fijiensis and Pseudocercospora eumusae and increased virulence on the banana host.</title>
        <authorList>
            <person name="Chang T.-C."/>
            <person name="Salvucci A."/>
            <person name="Crous P.W."/>
            <person name="Stergiopoulos I."/>
        </authorList>
    </citation>
    <scope>NUCLEOTIDE SEQUENCE [LARGE SCALE GENOMIC DNA]</scope>
    <source>
        <strain evidence="2 3">CBS 114824</strain>
    </source>
</reference>
<organism evidence="2 3">
    <name type="scientific">Pseudocercospora eumusae</name>
    <dbReference type="NCBI Taxonomy" id="321146"/>
    <lineage>
        <taxon>Eukaryota</taxon>
        <taxon>Fungi</taxon>
        <taxon>Dikarya</taxon>
        <taxon>Ascomycota</taxon>
        <taxon>Pezizomycotina</taxon>
        <taxon>Dothideomycetes</taxon>
        <taxon>Dothideomycetidae</taxon>
        <taxon>Mycosphaerellales</taxon>
        <taxon>Mycosphaerellaceae</taxon>
        <taxon>Pseudocercospora</taxon>
    </lineage>
</organism>
<gene>
    <name evidence="2" type="ORF">AC578_2337</name>
</gene>